<dbReference type="PANTHER" id="PTHR30288:SF0">
    <property type="entry name" value="FLAGELLAR HOOK-ASSOCIATED PROTEIN 2"/>
    <property type="match status" value="1"/>
</dbReference>
<evidence type="ECO:0000256" key="2">
    <source>
        <dbReference type="ARBA" id="ARBA00011255"/>
    </source>
</evidence>
<dbReference type="PANTHER" id="PTHR30288">
    <property type="entry name" value="FLAGELLAR CAP/ASSEMBLY PROTEIN FLID"/>
    <property type="match status" value="1"/>
</dbReference>
<dbReference type="RefSeq" id="WP_092234534.1">
    <property type="nucleotide sequence ID" value="NZ_FNTR01000004.1"/>
</dbReference>
<sequence length="452" mass="46313">MASSTISGVGSGVDTQAIVKALVEAEKAPKQAQITAQQKTTTTQLSAVGSVKSAMEAYRAAIAKLNTASSFTGLAATSSEEKFAKVTLGDSASSGSYALHVEKLATASKTQSAVFADGTSTVVNSGSEAQILTISQSDTDHRVSIPAGATLQQTRDLINTQLQSKGLSANILTDANGSRLVMTSQTTGKGSDITVASGTLGLGTFTRVGELAQNAEYTIDGIAMESTSNKVTSAISGVNLELIAKGDSSIKVASNTDTLKTSVQSFVTAYNALIGSINSQTKVTATGETATTTAGALTGDATMRQLVSTLRGELLNGSGSGALASLSQIGLNTDQKTGLLSLDNKKWDKAVATGGADVAGLFTGDKGLITRMTKATDSYVGTTGVLASRTSSLDAKLTDLDTEQKALDRRIESLQLSLSAKYNAMDSLVAKLRASSSSIMTTLNSLNNPKTT</sequence>
<proteinExistence type="inferred from homology"/>
<keyword evidence="3" id="KW-0175">Coiled coil</keyword>
<dbReference type="InterPro" id="IPR010809">
    <property type="entry name" value="FliD_C"/>
</dbReference>
<dbReference type="GO" id="GO:0009421">
    <property type="term" value="C:bacterial-type flagellum filament cap"/>
    <property type="evidence" value="ECO:0007669"/>
    <property type="project" value="InterPro"/>
</dbReference>
<keyword evidence="9" id="KW-1185">Reference proteome</keyword>
<evidence type="ECO:0000259" key="7">
    <source>
        <dbReference type="Pfam" id="PF07195"/>
    </source>
</evidence>
<dbReference type="GO" id="GO:0009424">
    <property type="term" value="C:bacterial-type flagellum hook"/>
    <property type="evidence" value="ECO:0007669"/>
    <property type="project" value="UniProtKB-UniRule"/>
</dbReference>
<evidence type="ECO:0000259" key="6">
    <source>
        <dbReference type="Pfam" id="PF02465"/>
    </source>
</evidence>
<dbReference type="InterPro" id="IPR040026">
    <property type="entry name" value="FliD"/>
</dbReference>
<evidence type="ECO:0000256" key="5">
    <source>
        <dbReference type="RuleBase" id="RU362066"/>
    </source>
</evidence>
<keyword evidence="8" id="KW-0966">Cell projection</keyword>
<comment type="subunit">
    <text evidence="2 5">Homopentamer.</text>
</comment>
<dbReference type="Pfam" id="PF02465">
    <property type="entry name" value="FliD_N"/>
    <property type="match status" value="1"/>
</dbReference>
<dbReference type="GO" id="GO:0007155">
    <property type="term" value="P:cell adhesion"/>
    <property type="evidence" value="ECO:0007669"/>
    <property type="project" value="InterPro"/>
</dbReference>
<name>A0AAW5AIY1_9PSED</name>
<dbReference type="InterPro" id="IPR003481">
    <property type="entry name" value="FliD_N"/>
</dbReference>
<feature type="domain" description="Flagellar hook-associated protein 2 N-terminal" evidence="6">
    <location>
        <begin position="11"/>
        <end position="107"/>
    </location>
</feature>
<dbReference type="InterPro" id="IPR010810">
    <property type="entry name" value="Flagellin_hook_IN_motif"/>
</dbReference>
<comment type="similarity">
    <text evidence="1 5">Belongs to the FliD family.</text>
</comment>
<evidence type="ECO:0000313" key="8">
    <source>
        <dbReference type="EMBL" id="MCF5060596.1"/>
    </source>
</evidence>
<gene>
    <name evidence="8" type="primary">fliD</name>
    <name evidence="8" type="ORF">GIW75_27055</name>
</gene>
<keyword evidence="8" id="KW-0282">Flagellum</keyword>
<dbReference type="GO" id="GO:0071973">
    <property type="term" value="P:bacterial-type flagellum-dependent cell motility"/>
    <property type="evidence" value="ECO:0007669"/>
    <property type="project" value="TreeGrafter"/>
</dbReference>
<feature type="domain" description="Flagellar hook-associated protein 2 C-terminal" evidence="7">
    <location>
        <begin position="212"/>
        <end position="433"/>
    </location>
</feature>
<evidence type="ECO:0000313" key="9">
    <source>
        <dbReference type="Proteomes" id="UP000814172"/>
    </source>
</evidence>
<dbReference type="Pfam" id="PF07196">
    <property type="entry name" value="Flagellin_IN"/>
    <property type="match status" value="1"/>
</dbReference>
<dbReference type="EMBL" id="WKEW01000155">
    <property type="protein sequence ID" value="MCF5060596.1"/>
    <property type="molecule type" value="Genomic_DNA"/>
</dbReference>
<comment type="subcellular location">
    <subcellularLocation>
        <location evidence="5">Secreted</location>
    </subcellularLocation>
    <subcellularLocation>
        <location evidence="5">Bacterial flagellum</location>
    </subcellularLocation>
</comment>
<keyword evidence="5" id="KW-0964">Secreted</keyword>
<dbReference type="GeneID" id="55540167"/>
<accession>A0AAW5AIY1</accession>
<keyword evidence="4 5" id="KW-0975">Bacterial flagellum</keyword>
<keyword evidence="8" id="KW-0969">Cilium</keyword>
<protein>
    <recommendedName>
        <fullName evidence="5">Flagellar hook-associated protein 2</fullName>
        <shortName evidence="5">HAP2</shortName>
    </recommendedName>
    <alternativeName>
        <fullName evidence="5">Flagellar cap protein</fullName>
    </alternativeName>
</protein>
<evidence type="ECO:0000256" key="3">
    <source>
        <dbReference type="ARBA" id="ARBA00023054"/>
    </source>
</evidence>
<evidence type="ECO:0000256" key="1">
    <source>
        <dbReference type="ARBA" id="ARBA00009764"/>
    </source>
</evidence>
<organism evidence="8 9">
    <name type="scientific">Pseudomonas proteolytica</name>
    <dbReference type="NCBI Taxonomy" id="219574"/>
    <lineage>
        <taxon>Bacteria</taxon>
        <taxon>Pseudomonadati</taxon>
        <taxon>Pseudomonadota</taxon>
        <taxon>Gammaproteobacteria</taxon>
        <taxon>Pseudomonadales</taxon>
        <taxon>Pseudomonadaceae</taxon>
        <taxon>Pseudomonas</taxon>
    </lineage>
</organism>
<dbReference type="Proteomes" id="UP000814172">
    <property type="component" value="Unassembled WGS sequence"/>
</dbReference>
<reference evidence="8 9" key="1">
    <citation type="submission" date="2019-11" db="EMBL/GenBank/DDBJ databases">
        <title>Epiphytic Pseudomonas syringae from cherry orchards.</title>
        <authorList>
            <person name="Hulin M.T."/>
        </authorList>
    </citation>
    <scope>NUCLEOTIDE SEQUENCE [LARGE SCALE GENOMIC DNA]</scope>
    <source>
        <strain evidence="8 9">PA-6-9F</strain>
    </source>
</reference>
<comment type="caution">
    <text evidence="8">The sequence shown here is derived from an EMBL/GenBank/DDBJ whole genome shotgun (WGS) entry which is preliminary data.</text>
</comment>
<comment type="function">
    <text evidence="5">Required for morphogenesis and for the elongation of the flagellar filament by facilitating polymerization of the flagellin monomers at the tip of growing filament. Forms a capping structure, which prevents flagellin subunits (transported through the central channel of the flagellum) from leaking out without polymerization at the distal end.</text>
</comment>
<evidence type="ECO:0000256" key="4">
    <source>
        <dbReference type="ARBA" id="ARBA00023143"/>
    </source>
</evidence>
<dbReference type="AlphaFoldDB" id="A0AAW5AIY1"/>
<dbReference type="Pfam" id="PF07195">
    <property type="entry name" value="FliD_C"/>
    <property type="match status" value="1"/>
</dbReference>
<dbReference type="GO" id="GO:0005576">
    <property type="term" value="C:extracellular region"/>
    <property type="evidence" value="ECO:0007669"/>
    <property type="project" value="UniProtKB-SubCell"/>
</dbReference>